<dbReference type="Proteomes" id="UP000016933">
    <property type="component" value="Unassembled WGS sequence"/>
</dbReference>
<accession>N1PD33</accession>
<dbReference type="InterPro" id="IPR029044">
    <property type="entry name" value="Nucleotide-diphossugar_trans"/>
</dbReference>
<dbReference type="HOGENOM" id="CLU_022381_0_1_1"/>
<dbReference type="SUPFAM" id="SSF53448">
    <property type="entry name" value="Nucleotide-diphospho-sugar transferases"/>
    <property type="match status" value="1"/>
</dbReference>
<name>N1PD33_DOTSN</name>
<dbReference type="OMA" id="WADIPHW"/>
<dbReference type="PANTHER" id="PTHR31834:SF8">
    <property type="entry name" value="TRANSFERASE, PUTATIVE (AFU_ORTHOLOGUE AFUA_6G14040)-RELATED"/>
    <property type="match status" value="1"/>
</dbReference>
<dbReference type="AlphaFoldDB" id="N1PD33"/>
<dbReference type="Pfam" id="PF04488">
    <property type="entry name" value="Gly_transf_sug"/>
    <property type="match status" value="1"/>
</dbReference>
<dbReference type="EMBL" id="KB446547">
    <property type="protein sequence ID" value="EME38344.1"/>
    <property type="molecule type" value="Genomic_DNA"/>
</dbReference>
<dbReference type="InterPro" id="IPR007577">
    <property type="entry name" value="GlycoTrfase_DXD_sugar-bd_CS"/>
</dbReference>
<dbReference type="GO" id="GO:0006487">
    <property type="term" value="P:protein N-linked glycosylation"/>
    <property type="evidence" value="ECO:0007669"/>
    <property type="project" value="TreeGrafter"/>
</dbReference>
<evidence type="ECO:0000313" key="2">
    <source>
        <dbReference type="EMBL" id="EME38344.1"/>
    </source>
</evidence>
<reference evidence="3" key="1">
    <citation type="journal article" date="2012" name="PLoS Genet.">
        <title>The genomes of the fungal plant pathogens Cladosporium fulvum and Dothistroma septosporum reveal adaptation to different hosts and lifestyles but also signatures of common ancestry.</title>
        <authorList>
            <person name="de Wit P.J.G.M."/>
            <person name="van der Burgt A."/>
            <person name="Oekmen B."/>
            <person name="Stergiopoulos I."/>
            <person name="Abd-Elsalam K.A."/>
            <person name="Aerts A.L."/>
            <person name="Bahkali A.H."/>
            <person name="Beenen H.G."/>
            <person name="Chettri P."/>
            <person name="Cox M.P."/>
            <person name="Datema E."/>
            <person name="de Vries R.P."/>
            <person name="Dhillon B."/>
            <person name="Ganley A.R."/>
            <person name="Griffiths S.A."/>
            <person name="Guo Y."/>
            <person name="Hamelin R.C."/>
            <person name="Henrissat B."/>
            <person name="Kabir M.S."/>
            <person name="Jashni M.K."/>
            <person name="Kema G."/>
            <person name="Klaubauf S."/>
            <person name="Lapidus A."/>
            <person name="Levasseur A."/>
            <person name="Lindquist E."/>
            <person name="Mehrabi R."/>
            <person name="Ohm R.A."/>
            <person name="Owen T.J."/>
            <person name="Salamov A."/>
            <person name="Schwelm A."/>
            <person name="Schijlen E."/>
            <person name="Sun H."/>
            <person name="van den Burg H.A."/>
            <person name="van Ham R.C.H.J."/>
            <person name="Zhang S."/>
            <person name="Goodwin S.B."/>
            <person name="Grigoriev I.V."/>
            <person name="Collemare J."/>
            <person name="Bradshaw R.E."/>
        </authorList>
    </citation>
    <scope>NUCLEOTIDE SEQUENCE [LARGE SCALE GENOMIC DNA]</scope>
    <source>
        <strain evidence="3">NZE10 / CBS 128990</strain>
    </source>
</reference>
<dbReference type="GO" id="GO:0000009">
    <property type="term" value="F:alpha-1,6-mannosyltransferase activity"/>
    <property type="evidence" value="ECO:0007669"/>
    <property type="project" value="InterPro"/>
</dbReference>
<keyword evidence="3" id="KW-1185">Reference proteome</keyword>
<dbReference type="OrthoDB" id="409543at2759"/>
<sequence length="248" mass="28277">MDAEYQRLSKTWTDLNREYRYELLTSDSATTYVQDHFKSEPRIVETFERLYDNILRADMIRYLTLLAEGGVYSDMDTDCTRPVRDWVPYHLLNRTNVVFGIEFDARGSEVQADMSTSAQICQWTLMSKPNHPVIRYIVDAALDKLEELGANTAKIVAHTTDDVLDSTGPHVFTKSVLEALSSQMGRPVDYRDLSNIDEPRLLGDVLIMPISSFASGQEHPASGAWGNDQQLISHHWKGFQGWKTHYPS</sequence>
<protein>
    <submittedName>
        <fullName evidence="2">Glycosyltransferase family 32 protein</fullName>
    </submittedName>
</protein>
<evidence type="ECO:0000313" key="3">
    <source>
        <dbReference type="Proteomes" id="UP000016933"/>
    </source>
</evidence>
<keyword evidence="2" id="KW-0808">Transferase</keyword>
<dbReference type="Gene3D" id="3.90.550.20">
    <property type="match status" value="1"/>
</dbReference>
<reference evidence="2 3" key="2">
    <citation type="journal article" date="2012" name="PLoS Pathog.">
        <title>Diverse lifestyles and strategies of plant pathogenesis encoded in the genomes of eighteen Dothideomycetes fungi.</title>
        <authorList>
            <person name="Ohm R.A."/>
            <person name="Feau N."/>
            <person name="Henrissat B."/>
            <person name="Schoch C.L."/>
            <person name="Horwitz B.A."/>
            <person name="Barry K.W."/>
            <person name="Condon B.J."/>
            <person name="Copeland A.C."/>
            <person name="Dhillon B."/>
            <person name="Glaser F."/>
            <person name="Hesse C.N."/>
            <person name="Kosti I."/>
            <person name="LaButti K."/>
            <person name="Lindquist E.A."/>
            <person name="Lucas S."/>
            <person name="Salamov A.A."/>
            <person name="Bradshaw R.E."/>
            <person name="Ciuffetti L."/>
            <person name="Hamelin R.C."/>
            <person name="Kema G.H.J."/>
            <person name="Lawrence C."/>
            <person name="Scott J.A."/>
            <person name="Spatafora J.W."/>
            <person name="Turgeon B.G."/>
            <person name="de Wit P.J.G.M."/>
            <person name="Zhong S."/>
            <person name="Goodwin S.B."/>
            <person name="Grigoriev I.V."/>
        </authorList>
    </citation>
    <scope>NUCLEOTIDE SEQUENCE [LARGE SCALE GENOMIC DNA]</scope>
    <source>
        <strain evidence="3">NZE10 / CBS 128990</strain>
    </source>
</reference>
<dbReference type="eggNOG" id="ENOG502SJG8">
    <property type="taxonomic scope" value="Eukaryota"/>
</dbReference>
<evidence type="ECO:0000256" key="1">
    <source>
        <dbReference type="ARBA" id="ARBA00009003"/>
    </source>
</evidence>
<organism evidence="2 3">
    <name type="scientific">Dothistroma septosporum (strain NZE10 / CBS 128990)</name>
    <name type="common">Red band needle blight fungus</name>
    <name type="synonym">Mycosphaerella pini</name>
    <dbReference type="NCBI Taxonomy" id="675120"/>
    <lineage>
        <taxon>Eukaryota</taxon>
        <taxon>Fungi</taxon>
        <taxon>Dikarya</taxon>
        <taxon>Ascomycota</taxon>
        <taxon>Pezizomycotina</taxon>
        <taxon>Dothideomycetes</taxon>
        <taxon>Dothideomycetidae</taxon>
        <taxon>Mycosphaerellales</taxon>
        <taxon>Mycosphaerellaceae</taxon>
        <taxon>Dothistroma</taxon>
    </lineage>
</organism>
<proteinExistence type="inferred from homology"/>
<dbReference type="PANTHER" id="PTHR31834">
    <property type="entry name" value="INITIATION-SPECIFIC ALPHA-1,6-MANNOSYLTRANSFERASE"/>
    <property type="match status" value="1"/>
</dbReference>
<gene>
    <name evidence="2" type="ORF">DOTSEDRAFT_75776</name>
</gene>
<dbReference type="GO" id="GO:0000136">
    <property type="term" value="C:mannan polymerase complex"/>
    <property type="evidence" value="ECO:0007669"/>
    <property type="project" value="TreeGrafter"/>
</dbReference>
<comment type="similarity">
    <text evidence="1">Belongs to the glycosyltransferase 32 family.</text>
</comment>
<dbReference type="InterPro" id="IPR039367">
    <property type="entry name" value="Och1-like"/>
</dbReference>